<dbReference type="EMBL" id="CP025001">
    <property type="protein sequence ID" value="AUJ78495.1"/>
    <property type="molecule type" value="Genomic_DNA"/>
</dbReference>
<accession>A0AAI8HQZ9</accession>
<dbReference type="Proteomes" id="UP000234366">
    <property type="component" value="Chromosome"/>
</dbReference>
<gene>
    <name evidence="1" type="ORF">CWD84_17630</name>
</gene>
<dbReference type="AlphaFoldDB" id="A0AAI8HQZ9"/>
<dbReference type="RefSeq" id="WP_060963274.1">
    <property type="nucleotide sequence ID" value="NZ_CP025001.1"/>
</dbReference>
<sequence>MKLIQVNNSEYEHQGYGAGGGDVIREEYICPCGSGRVVYEKENIPGFRSTEIDCYCKQCNEKYDFGRGTATLKK</sequence>
<proteinExistence type="predicted"/>
<organism evidence="1 2">
    <name type="scientific">Bacillus siamensis</name>
    <dbReference type="NCBI Taxonomy" id="659243"/>
    <lineage>
        <taxon>Bacteria</taxon>
        <taxon>Bacillati</taxon>
        <taxon>Bacillota</taxon>
        <taxon>Bacilli</taxon>
        <taxon>Bacillales</taxon>
        <taxon>Bacillaceae</taxon>
        <taxon>Bacillus</taxon>
        <taxon>Bacillus amyloliquefaciens group</taxon>
    </lineage>
</organism>
<keyword evidence="2" id="KW-1185">Reference proteome</keyword>
<reference evidence="1 2" key="1">
    <citation type="submission" date="2017-11" db="EMBL/GenBank/DDBJ databases">
        <title>Genome sequence and genome mining of multiple bioactive secondary metabolites from a deep sea-derived Bacillus siamensis SCSIO 05746.</title>
        <authorList>
            <person name="Pan H.-Q."/>
            <person name="Ju J.-H."/>
        </authorList>
    </citation>
    <scope>NUCLEOTIDE SEQUENCE [LARGE SCALE GENOMIC DNA]</scope>
    <source>
        <strain evidence="1 2">SCSIO 05746</strain>
    </source>
</reference>
<name>A0AAI8HQZ9_9BACI</name>
<protein>
    <submittedName>
        <fullName evidence="1">Uncharacterized protein</fullName>
    </submittedName>
</protein>
<dbReference type="KEGG" id="bsia:CWD84_17630"/>
<evidence type="ECO:0000313" key="2">
    <source>
        <dbReference type="Proteomes" id="UP000234366"/>
    </source>
</evidence>
<evidence type="ECO:0000313" key="1">
    <source>
        <dbReference type="EMBL" id="AUJ78495.1"/>
    </source>
</evidence>